<dbReference type="InterPro" id="IPR011009">
    <property type="entry name" value="Kinase-like_dom_sf"/>
</dbReference>
<dbReference type="SUPFAM" id="SSF56112">
    <property type="entry name" value="Protein kinase-like (PK-like)"/>
    <property type="match status" value="1"/>
</dbReference>
<comment type="caution">
    <text evidence="2">The sequence shown here is derived from an EMBL/GenBank/DDBJ whole genome shotgun (WGS) entry which is preliminary data.</text>
</comment>
<proteinExistence type="predicted"/>
<dbReference type="PANTHER" id="PTHR44218:SF1">
    <property type="entry name" value="PROTEIN SPA1-RELATED 3"/>
    <property type="match status" value="1"/>
</dbReference>
<dbReference type="PANTHER" id="PTHR44218">
    <property type="entry name" value="PROTEIN SPA1-RELATED 2"/>
    <property type="match status" value="1"/>
</dbReference>
<dbReference type="GO" id="GO:0009640">
    <property type="term" value="P:photomorphogenesis"/>
    <property type="evidence" value="ECO:0007669"/>
    <property type="project" value="InterPro"/>
</dbReference>
<gene>
    <name evidence="2" type="ORF">HPP92_019638</name>
</gene>
<evidence type="ECO:0008006" key="4">
    <source>
        <dbReference type="Google" id="ProtNLM"/>
    </source>
</evidence>
<accession>A0A835UJI1</accession>
<feature type="coiled-coil region" evidence="1">
    <location>
        <begin position="169"/>
        <end position="199"/>
    </location>
</feature>
<reference evidence="2 3" key="1">
    <citation type="journal article" date="2020" name="Nat. Food">
        <title>A phased Vanilla planifolia genome enables genetic improvement of flavour and production.</title>
        <authorList>
            <person name="Hasing T."/>
            <person name="Tang H."/>
            <person name="Brym M."/>
            <person name="Khazi F."/>
            <person name="Huang T."/>
            <person name="Chambers A.H."/>
        </authorList>
    </citation>
    <scope>NUCLEOTIDE SEQUENCE [LARGE SCALE GENOMIC DNA]</scope>
    <source>
        <tissue evidence="2">Leaf</tissue>
    </source>
</reference>
<dbReference type="EMBL" id="JADCNM010000010">
    <property type="protein sequence ID" value="KAG0465474.1"/>
    <property type="molecule type" value="Genomic_DNA"/>
</dbReference>
<protein>
    <recommendedName>
        <fullName evidence="4">Protein kinase domain-containing protein</fullName>
    </recommendedName>
</protein>
<evidence type="ECO:0000256" key="1">
    <source>
        <dbReference type="SAM" id="Coils"/>
    </source>
</evidence>
<evidence type="ECO:0000313" key="3">
    <source>
        <dbReference type="Proteomes" id="UP000639772"/>
    </source>
</evidence>
<dbReference type="InterPro" id="IPR044630">
    <property type="entry name" value="SPA1/2/3/4"/>
</dbReference>
<dbReference type="Proteomes" id="UP000639772">
    <property type="component" value="Chromosome 10"/>
</dbReference>
<keyword evidence="1" id="KW-0175">Coiled coil</keyword>
<dbReference type="Gene3D" id="1.10.510.10">
    <property type="entry name" value="Transferase(Phosphotransferase) domain 1"/>
    <property type="match status" value="1"/>
</dbReference>
<dbReference type="OrthoDB" id="1740083at2759"/>
<evidence type="ECO:0000313" key="2">
    <source>
        <dbReference type="EMBL" id="KAG0465474.1"/>
    </source>
</evidence>
<sequence>MSSFRRVTFIESASCSSSASEDLCGEVGSADAMETVGHAARLCSAEELEGRRELDVGIDVMERREFPLKRILSLEMNWYTSPEEAEGGQATFSSDIYKLGVLLFELVCQFDTFEEKLCIMSNLRHRVLPPQMLLRWPKEASFCLWLLHPKASSRPTMSQLLQSEFLNEKKDCLEERESAIKLKEEIEEQEILLDFLLQLQKGKIEAADKLHDTICFLHADIEEVENGDPSLRTVALLLSWKRLTMNLFIGLIACHQIMRPLKRQFVRVLESALSQDMSILMKISQRTII</sequence>
<organism evidence="2 3">
    <name type="scientific">Vanilla planifolia</name>
    <name type="common">Vanilla</name>
    <dbReference type="NCBI Taxonomy" id="51239"/>
    <lineage>
        <taxon>Eukaryota</taxon>
        <taxon>Viridiplantae</taxon>
        <taxon>Streptophyta</taxon>
        <taxon>Embryophyta</taxon>
        <taxon>Tracheophyta</taxon>
        <taxon>Spermatophyta</taxon>
        <taxon>Magnoliopsida</taxon>
        <taxon>Liliopsida</taxon>
        <taxon>Asparagales</taxon>
        <taxon>Orchidaceae</taxon>
        <taxon>Vanilloideae</taxon>
        <taxon>Vanilleae</taxon>
        <taxon>Vanilla</taxon>
    </lineage>
</organism>
<name>A0A835UJI1_VANPL</name>
<dbReference type="AlphaFoldDB" id="A0A835UJI1"/>